<accession>A0A8J5IA63</accession>
<dbReference type="AlphaFoldDB" id="A0A8J5IA63"/>
<reference evidence="1 2" key="1">
    <citation type="submission" date="2020-08" db="EMBL/GenBank/DDBJ databases">
        <title>Plant Genome Project.</title>
        <authorList>
            <person name="Zhang R.-G."/>
        </authorList>
    </citation>
    <scope>NUCLEOTIDE SEQUENCE [LARGE SCALE GENOMIC DNA]</scope>
    <source>
        <tissue evidence="1">Rhizome</tissue>
    </source>
</reference>
<organism evidence="1 2">
    <name type="scientific">Zingiber officinale</name>
    <name type="common">Ginger</name>
    <name type="synonym">Amomum zingiber</name>
    <dbReference type="NCBI Taxonomy" id="94328"/>
    <lineage>
        <taxon>Eukaryota</taxon>
        <taxon>Viridiplantae</taxon>
        <taxon>Streptophyta</taxon>
        <taxon>Embryophyta</taxon>
        <taxon>Tracheophyta</taxon>
        <taxon>Spermatophyta</taxon>
        <taxon>Magnoliopsida</taxon>
        <taxon>Liliopsida</taxon>
        <taxon>Zingiberales</taxon>
        <taxon>Zingiberaceae</taxon>
        <taxon>Zingiber</taxon>
    </lineage>
</organism>
<dbReference type="Proteomes" id="UP000734854">
    <property type="component" value="Unassembled WGS sequence"/>
</dbReference>
<name>A0A8J5IA63_ZINOF</name>
<sequence>MPLQRIDDVHVIDSFPLGVLHVSHDIVDHVLEEDLEDSVSLLIDESTDALDTTPPGQASDQRLSDALDIATEHFVMAIYSCPTPYHSSLFQASSQNEQSIYKFLHKFEVILE</sequence>
<gene>
    <name evidence="1" type="ORF">ZIOFF_003806</name>
</gene>
<comment type="caution">
    <text evidence="1">The sequence shown here is derived from an EMBL/GenBank/DDBJ whole genome shotgun (WGS) entry which is preliminary data.</text>
</comment>
<protein>
    <submittedName>
        <fullName evidence="1">Uncharacterized protein</fullName>
    </submittedName>
</protein>
<evidence type="ECO:0000313" key="1">
    <source>
        <dbReference type="EMBL" id="KAG6538678.1"/>
    </source>
</evidence>
<dbReference type="EMBL" id="JACMSC010000001">
    <property type="protein sequence ID" value="KAG6538678.1"/>
    <property type="molecule type" value="Genomic_DNA"/>
</dbReference>
<keyword evidence="2" id="KW-1185">Reference proteome</keyword>
<proteinExistence type="predicted"/>
<evidence type="ECO:0000313" key="2">
    <source>
        <dbReference type="Proteomes" id="UP000734854"/>
    </source>
</evidence>